<gene>
    <name evidence="2" type="ORF">PMAYCL1PPCAC_16656</name>
</gene>
<dbReference type="InterPro" id="IPR019423">
    <property type="entry name" value="7TM_GPCR_serpentine_rcpt_Srj"/>
</dbReference>
<proteinExistence type="predicted"/>
<keyword evidence="1" id="KW-1133">Transmembrane helix</keyword>
<protein>
    <recommendedName>
        <fullName evidence="4">G protein-coupled receptor</fullName>
    </recommendedName>
</protein>
<keyword evidence="1" id="KW-0472">Membrane</keyword>
<evidence type="ECO:0000313" key="3">
    <source>
        <dbReference type="Proteomes" id="UP001328107"/>
    </source>
</evidence>
<feature type="non-terminal residue" evidence="2">
    <location>
        <position position="84"/>
    </location>
</feature>
<evidence type="ECO:0008006" key="4">
    <source>
        <dbReference type="Google" id="ProtNLM"/>
    </source>
</evidence>
<reference evidence="3" key="1">
    <citation type="submission" date="2022-10" db="EMBL/GenBank/DDBJ databases">
        <title>Genome assembly of Pristionchus species.</title>
        <authorList>
            <person name="Yoshida K."/>
            <person name="Sommer R.J."/>
        </authorList>
    </citation>
    <scope>NUCLEOTIDE SEQUENCE [LARGE SCALE GENOMIC DNA]</scope>
    <source>
        <strain evidence="3">RS5460</strain>
    </source>
</reference>
<sequence>CLFDIDFTVVHWLVYPMHGNGSLVHGQGFVHSRLGVCVYGAAYVSAVPILAFHFVYRTLAIRSFYITYLVLAPDDEHVSAFEPL</sequence>
<feature type="non-terminal residue" evidence="2">
    <location>
        <position position="1"/>
    </location>
</feature>
<keyword evidence="1" id="KW-0812">Transmembrane</keyword>
<comment type="caution">
    <text evidence="2">The sequence shown here is derived from an EMBL/GenBank/DDBJ whole genome shotgun (WGS) entry which is preliminary data.</text>
</comment>
<dbReference type="EMBL" id="BTRK01000004">
    <property type="protein sequence ID" value="GMR46461.1"/>
    <property type="molecule type" value="Genomic_DNA"/>
</dbReference>
<name>A0AAN5CL48_9BILA</name>
<evidence type="ECO:0000256" key="1">
    <source>
        <dbReference type="SAM" id="Phobius"/>
    </source>
</evidence>
<keyword evidence="3" id="KW-1185">Reference proteome</keyword>
<dbReference type="Proteomes" id="UP001328107">
    <property type="component" value="Unassembled WGS sequence"/>
</dbReference>
<organism evidence="2 3">
    <name type="scientific">Pristionchus mayeri</name>
    <dbReference type="NCBI Taxonomy" id="1317129"/>
    <lineage>
        <taxon>Eukaryota</taxon>
        <taxon>Metazoa</taxon>
        <taxon>Ecdysozoa</taxon>
        <taxon>Nematoda</taxon>
        <taxon>Chromadorea</taxon>
        <taxon>Rhabditida</taxon>
        <taxon>Rhabditina</taxon>
        <taxon>Diplogasteromorpha</taxon>
        <taxon>Diplogasteroidea</taxon>
        <taxon>Neodiplogasteridae</taxon>
        <taxon>Pristionchus</taxon>
    </lineage>
</organism>
<dbReference type="AlphaFoldDB" id="A0AAN5CL48"/>
<feature type="transmembrane region" description="Helical" evidence="1">
    <location>
        <begin position="38"/>
        <end position="56"/>
    </location>
</feature>
<dbReference type="PANTHER" id="PTHR45907:SF16">
    <property type="entry name" value="SERPENTINE RECEPTOR, CLASS J"/>
    <property type="match status" value="1"/>
</dbReference>
<evidence type="ECO:0000313" key="2">
    <source>
        <dbReference type="EMBL" id="GMR46461.1"/>
    </source>
</evidence>
<accession>A0AAN5CL48</accession>
<dbReference type="PANTHER" id="PTHR45907">
    <property type="entry name" value="SERPENTINE RECEPTOR, CLASS J"/>
    <property type="match status" value="1"/>
</dbReference>